<dbReference type="AlphaFoldDB" id="A0A5D4FUK5"/>
<evidence type="ECO:0000256" key="1">
    <source>
        <dbReference type="SAM" id="MobiDB-lite"/>
    </source>
</evidence>
<gene>
    <name evidence="2" type="ORF">FYJ87_00025</name>
</gene>
<protein>
    <submittedName>
        <fullName evidence="2">Uncharacterized protein</fullName>
    </submittedName>
</protein>
<dbReference type="EMBL" id="VSZI01000001">
    <property type="protein sequence ID" value="TYR19462.1"/>
    <property type="molecule type" value="Genomic_DNA"/>
</dbReference>
<dbReference type="Proteomes" id="UP000324726">
    <property type="component" value="Unassembled WGS sequence"/>
</dbReference>
<reference evidence="2 3" key="1">
    <citation type="submission" date="2019-08" db="EMBL/GenBank/DDBJ databases">
        <title>Draft genome of C. urealyticum strain VH4248.</title>
        <authorList>
            <person name="Navas J."/>
        </authorList>
    </citation>
    <scope>NUCLEOTIDE SEQUENCE [LARGE SCALE GENOMIC DNA]</scope>
    <source>
        <strain evidence="2 3">VH4248</strain>
    </source>
</reference>
<comment type="caution">
    <text evidence="2">The sequence shown here is derived from an EMBL/GenBank/DDBJ whole genome shotgun (WGS) entry which is preliminary data.</text>
</comment>
<proteinExistence type="predicted"/>
<name>A0A5D4FUK5_9CORY</name>
<evidence type="ECO:0000313" key="3">
    <source>
        <dbReference type="Proteomes" id="UP000324726"/>
    </source>
</evidence>
<sequence>MPRPRVRARHRTTPLPGRSPYSPRAYIPTRPHEPTRPHAPSHPHTLTPHPARTAQRPRLPLSSGNHGR</sequence>
<organism evidence="2 3">
    <name type="scientific">Corynebacterium urealyticum</name>
    <dbReference type="NCBI Taxonomy" id="43771"/>
    <lineage>
        <taxon>Bacteria</taxon>
        <taxon>Bacillati</taxon>
        <taxon>Actinomycetota</taxon>
        <taxon>Actinomycetes</taxon>
        <taxon>Mycobacteriales</taxon>
        <taxon>Corynebacteriaceae</taxon>
        <taxon>Corynebacterium</taxon>
    </lineage>
</organism>
<feature type="region of interest" description="Disordered" evidence="1">
    <location>
        <begin position="1"/>
        <end position="68"/>
    </location>
</feature>
<feature type="compositionally biased region" description="Basic residues" evidence="1">
    <location>
        <begin position="1"/>
        <end position="12"/>
    </location>
</feature>
<accession>A0A5D4FUK5</accession>
<evidence type="ECO:0000313" key="2">
    <source>
        <dbReference type="EMBL" id="TYR19462.1"/>
    </source>
</evidence>